<dbReference type="EMBL" id="JAEHOC010000004">
    <property type="protein sequence ID" value="KAG2442393.1"/>
    <property type="molecule type" value="Genomic_DNA"/>
</dbReference>
<sequence>MQRSSFHTLDRGGKSLLHSSTSAAGDQADASAPTDRSGGGLAGALARRQRSALVALACGPDDLPPTAAPSGLHLQAQQRARCALGRHERACASGYRPHLRAAATARAVLAVAGGLAPDAAAAAAEQAAAREVQTQDQLWERLLKAAQQYERAVGQYTTKDIKDNRDVRELGGAIMAVMAAVEEVSMSNMPTVLALSPAESLAELESRQQITACGRVLYRPLEGVCTPSWLQWTEFNELLPARAVLLLHCHTVLASPVMDYEQLAAAGAISNLQRRHMKLLDGTPGVRLLLAGRTRGGHMAAAVALTDGLWRYWGCAGANGGGAAAAAGGAAGGQVDGAPPVLCPEMTVLANVVSFSQALVLRLTPEAEAGAGATGVLAALTRPAVLLRVWHVLTAELLFRTPALMAMPLIRTVLSHYFSRNLTDAVGELRSSRKDAAAVAAAAAAAVGTEGAAQQQQLLMGRLRALYLVEQDTTRQSVQREHAAAAADAKRLLGRSDTSQAVAASPSGRAAAELADLRAEQYRLVRMEAMARAGERLADAVFNAPWAPAAEADGAAAAAAASRASGASAAGGGNTGVQRAGGSGAGGAAAAAAAAAAAGDGAAARSPAPAPPSTPVLMMPQRARAEVEWRGSGQDARRDTASQAQMRALFRWAAQESTNREALARAMLGALAPCWEAMALGCSGRPAQSAAAASPSPSHCSLVLQGAPAICYSLARTAAVNYVLDRVARGLAAVEVATAEAAEATAAGATGPADPAADGAEAAISAAGAEAEVAVDAVAVDAGPPVPGGASDPLFDQALDLARRWAQLLPQYQWACGWPLMVTLSSSAEERAEHARRMPAELLKQLPPLSTKPDIPELLRQRSCLVATWTAPQASPQPPDPQPEQQAGEESAVEGASGGEAAGIASSPAGGGSTFQEAVSQRILAAPPVCVPAGSDDTMAEYAVRQVDSELQLQPLRAARLQPADAEQTAAVAVALAELSHRLRSSGAPPAPPPPLPPRELVVVPLLDELIVQRDMDLLGIRMHLDGVAWLVLRDLSMPLVLHQSEDKEGEGEQDGAAAAGERGQPEGSTQPEAAAAAAEPAAEDERLAITCRGLRPDWQCRLPLALNRAACRLAGVPLATMGWTLADLSRLQEPRHLGDDRADEKLAAEKQEQGETRAVGAASAYARQISCLAKIKKLQGSAEASAEHAAAAVVVQQLCDSFVDIVRASESDVEELGDAEEGGRQPELESLTRRDLFADLVPAARDEWAPELSGLGVRWRRSGLQAVQLLVAEAAPGRPTELLAAGLAVDAAPFYTLDLGGKSLLHSSTSAAGDQANASAPTDLPGRDPSLAGALARRQRSALVALAGGPGDLPPTAAPSRLHLQAQQRARCALGRHERACDSGYRPHLRAAATARAVLAVAGGLAPDAAAEHWERVDLQRLQDEQMTSSAAEADARRQQTAFGGVQVEPPDGVVVPWWLQLEDPVLAPRAALLLHCHVELARPVHEGLHDLLAQTQAAAAAAAEGLPFGQQADGGAHLAVAATLADALWSYWHVQAAAGGAAAGGEGGGDAARTDGWQRPAPLLATDMTVLACVVSYAQVLVLRKCGEAPHGRATGALAALTRPAVLLRVARVLSQEVLLKVPPIDGLQTLLNTLRRDFVQSVAGAMGDIVLSAAMGAEAGASAAAAGVRGDASATVASVASAAAAIAGAGPAATAKGPAAAAAGGGASVEQQLRLLRVAFERRQESIRESASRRRAEVGAAADAAAGKSASAASPGRGLKGAAAEAPAGKQQQQQERQQQQMADNHRKVLRNEVAIQAWKTLTSVLFEPPPAAVPAAAAAAAQPPPVLQPLLMLPEREKVQVDKWAVGFGSGGKGEDAVGFNLHRAAFRWAAAESANRAALARALVSAMTPCWTFSSPPPADSSPLPYSYSPHSSLVLQGAPAICYSLARTAAVNYVLDQVARGLAAAWAMGEAAAEAAAEAADASAPPLPVDAAELAAAASGVDGGMPARVAKCDDAAAALYIAAADKLVQILPEFHYNCGWPLVVTLADGGGGGGGGEAAARAAGHGGGPAQLLEAVYKQVSVQDAGFDAVAFLKACPCVVATWATAEAPAADAAQQQGQQQPPEAEEQPAAAGGDPAPGPAADGGATGQKYKLPAAVAARALAAAAVGIPRDCSPATAARAALAAMEAALARSPLRAVAIKPVDEDQTAAFVVALAQSLQQTRAGAEASQHRELAVVPLLDPGVLRTHAPGAAFALKCAAAHAVRDLTAQPMTPEQGDQWEAASQEPQADGGGQAEAAAAVAAGALEAGAKEAGRQEDRGLGLSPFPKARKLQINVADRLHVALNRAVCRAASVSPHTIGWTLADLPPRGVAFECSEEQHEEQHEEQQRRLAASADSSSSSGGSSSSAGVFADLPGFPVVCGASALCQAARQRAARLRAARAPAAEVAAAGARERALDQLCCALRYLLEADGAEADYCAGGEGGDDEEERKVCEPDVLQRLVRAAGDDHDALRGLGMHVWGRPTSEARQQPLHLLVAEAQPGRPTEMVAGAPAYQAMDELD</sequence>
<name>A0A835W909_CHLIN</name>
<comment type="caution">
    <text evidence="2">The sequence shown here is derived from an EMBL/GenBank/DDBJ whole genome shotgun (WGS) entry which is preliminary data.</text>
</comment>
<proteinExistence type="predicted"/>
<feature type="compositionally biased region" description="Low complexity" evidence="1">
    <location>
        <begin position="883"/>
        <end position="895"/>
    </location>
</feature>
<feature type="region of interest" description="Disordered" evidence="1">
    <location>
        <begin position="1"/>
        <end position="41"/>
    </location>
</feature>
<evidence type="ECO:0000313" key="3">
    <source>
        <dbReference type="Proteomes" id="UP000650467"/>
    </source>
</evidence>
<organism evidence="2 3">
    <name type="scientific">Chlamydomonas incerta</name>
    <dbReference type="NCBI Taxonomy" id="51695"/>
    <lineage>
        <taxon>Eukaryota</taxon>
        <taxon>Viridiplantae</taxon>
        <taxon>Chlorophyta</taxon>
        <taxon>core chlorophytes</taxon>
        <taxon>Chlorophyceae</taxon>
        <taxon>CS clade</taxon>
        <taxon>Chlamydomonadales</taxon>
        <taxon>Chlamydomonadaceae</taxon>
        <taxon>Chlamydomonas</taxon>
    </lineage>
</organism>
<feature type="compositionally biased region" description="Low complexity" evidence="1">
    <location>
        <begin position="2378"/>
        <end position="2393"/>
    </location>
</feature>
<evidence type="ECO:0000256" key="1">
    <source>
        <dbReference type="SAM" id="MobiDB-lite"/>
    </source>
</evidence>
<gene>
    <name evidence="2" type="ORF">HXX76_002479</name>
</gene>
<feature type="region of interest" description="Disordered" evidence="1">
    <location>
        <begin position="1046"/>
        <end position="1082"/>
    </location>
</feature>
<feature type="compositionally biased region" description="Basic and acidic residues" evidence="1">
    <location>
        <begin position="2363"/>
        <end position="2375"/>
    </location>
</feature>
<dbReference type="OrthoDB" id="550230at2759"/>
<feature type="region of interest" description="Disordered" evidence="1">
    <location>
        <begin position="1743"/>
        <end position="1787"/>
    </location>
</feature>
<feature type="compositionally biased region" description="Low complexity" evidence="1">
    <location>
        <begin position="1774"/>
        <end position="1784"/>
    </location>
</feature>
<feature type="region of interest" description="Disordered" evidence="1">
    <location>
        <begin position="2097"/>
        <end position="2134"/>
    </location>
</feature>
<keyword evidence="3" id="KW-1185">Reference proteome</keyword>
<dbReference type="Proteomes" id="UP000650467">
    <property type="component" value="Unassembled WGS sequence"/>
</dbReference>
<feature type="region of interest" description="Disordered" evidence="1">
    <location>
        <begin position="871"/>
        <end position="913"/>
    </location>
</feature>
<protein>
    <submittedName>
        <fullName evidence="2">Uncharacterized protein</fullName>
    </submittedName>
</protein>
<feature type="compositionally biased region" description="Low complexity" evidence="1">
    <location>
        <begin position="2097"/>
        <end position="2130"/>
    </location>
</feature>
<feature type="region of interest" description="Disordered" evidence="1">
    <location>
        <begin position="2258"/>
        <end position="2286"/>
    </location>
</feature>
<accession>A0A835W909</accession>
<feature type="region of interest" description="Disordered" evidence="1">
    <location>
        <begin position="2361"/>
        <end position="2393"/>
    </location>
</feature>
<feature type="compositionally biased region" description="Low complexity" evidence="1">
    <location>
        <begin position="1072"/>
        <end position="1081"/>
    </location>
</feature>
<reference evidence="2" key="1">
    <citation type="journal article" date="2020" name="bioRxiv">
        <title>Comparative genomics of Chlamydomonas.</title>
        <authorList>
            <person name="Craig R.J."/>
            <person name="Hasan A.R."/>
            <person name="Ness R.W."/>
            <person name="Keightley P.D."/>
        </authorList>
    </citation>
    <scope>NUCLEOTIDE SEQUENCE</scope>
    <source>
        <strain evidence="2">SAG 7.73</strain>
    </source>
</reference>
<feature type="compositionally biased region" description="Low complexity" evidence="1">
    <location>
        <begin position="1743"/>
        <end position="1760"/>
    </location>
</feature>
<evidence type="ECO:0000313" key="2">
    <source>
        <dbReference type="EMBL" id="KAG2442393.1"/>
    </source>
</evidence>